<organism evidence="1 2">
    <name type="scientific">Pipistrellus kuhlii</name>
    <name type="common">Kuhl's pipistrelle</name>
    <dbReference type="NCBI Taxonomy" id="59472"/>
    <lineage>
        <taxon>Eukaryota</taxon>
        <taxon>Metazoa</taxon>
        <taxon>Chordata</taxon>
        <taxon>Craniata</taxon>
        <taxon>Vertebrata</taxon>
        <taxon>Euteleostomi</taxon>
        <taxon>Mammalia</taxon>
        <taxon>Eutheria</taxon>
        <taxon>Laurasiatheria</taxon>
        <taxon>Chiroptera</taxon>
        <taxon>Yangochiroptera</taxon>
        <taxon>Vespertilionidae</taxon>
        <taxon>Pipistrellus</taxon>
    </lineage>
</organism>
<name>A0A7J7W2Z6_PIPKU</name>
<sequence>MVDAITQGPWALSPKAQCRSNSLMEPPAPSSPASALMFSCLPSAHTGFKYSHLTSSYFQWDPGASSAGSTFVRNAECHAPPQTLRVQICISTRCPGDLHVCLRSTGLTHECHSSAQALSVAPCVLKDTIQMQPFHPRLPAQPLLS</sequence>
<dbReference type="EMBL" id="JACAGB010000012">
    <property type="protein sequence ID" value="KAF6331834.1"/>
    <property type="molecule type" value="Genomic_DNA"/>
</dbReference>
<reference evidence="1 2" key="1">
    <citation type="journal article" date="2020" name="Nature">
        <title>Six reference-quality genomes reveal evolution of bat adaptations.</title>
        <authorList>
            <person name="Jebb D."/>
            <person name="Huang Z."/>
            <person name="Pippel M."/>
            <person name="Hughes G.M."/>
            <person name="Lavrichenko K."/>
            <person name="Devanna P."/>
            <person name="Winkler S."/>
            <person name="Jermiin L.S."/>
            <person name="Skirmuntt E.C."/>
            <person name="Katzourakis A."/>
            <person name="Burkitt-Gray L."/>
            <person name="Ray D.A."/>
            <person name="Sullivan K.A.M."/>
            <person name="Roscito J.G."/>
            <person name="Kirilenko B.M."/>
            <person name="Davalos L.M."/>
            <person name="Corthals A.P."/>
            <person name="Power M.L."/>
            <person name="Jones G."/>
            <person name="Ransome R.D."/>
            <person name="Dechmann D.K.N."/>
            <person name="Locatelli A.G."/>
            <person name="Puechmaille S.J."/>
            <person name="Fedrigo O."/>
            <person name="Jarvis E.D."/>
            <person name="Hiller M."/>
            <person name="Vernes S.C."/>
            <person name="Myers E.W."/>
            <person name="Teeling E.C."/>
        </authorList>
    </citation>
    <scope>NUCLEOTIDE SEQUENCE [LARGE SCALE GENOMIC DNA]</scope>
    <source>
        <strain evidence="1">MPipKuh1</strain>
        <tissue evidence="1">Flight muscle</tissue>
    </source>
</reference>
<proteinExistence type="predicted"/>
<evidence type="ECO:0000313" key="1">
    <source>
        <dbReference type="EMBL" id="KAF6331834.1"/>
    </source>
</evidence>
<dbReference type="AlphaFoldDB" id="A0A7J7W2Z6"/>
<keyword evidence="2" id="KW-1185">Reference proteome</keyword>
<gene>
    <name evidence="1" type="ORF">mPipKuh1_008143</name>
</gene>
<accession>A0A7J7W2Z6</accession>
<protein>
    <submittedName>
        <fullName evidence="1">Uncharacterized protein</fullName>
    </submittedName>
</protein>
<evidence type="ECO:0000313" key="2">
    <source>
        <dbReference type="Proteomes" id="UP000558488"/>
    </source>
</evidence>
<dbReference type="Proteomes" id="UP000558488">
    <property type="component" value="Unassembled WGS sequence"/>
</dbReference>
<comment type="caution">
    <text evidence="1">The sequence shown here is derived from an EMBL/GenBank/DDBJ whole genome shotgun (WGS) entry which is preliminary data.</text>
</comment>